<dbReference type="PANTHER" id="PTHR28208">
    <property type="entry name" value="PHOSPHATIDATE PHOSPHATASE APP1"/>
    <property type="match status" value="1"/>
</dbReference>
<protein>
    <recommendedName>
        <fullName evidence="2">Phosphatidate phosphatase APP1 catalytic domain-containing protein</fullName>
    </recommendedName>
</protein>
<accession>A0A167SG88</accession>
<sequence length="462" mass="50194">ERVWLFPGWAIRKPVTPSRSHVHKRSATPTDGPFTLELKVAGYCTSLRPPEQASRAQRAFMRLARSFSALPRLPPAPSGSGSENASLRSYEEGTPPSGAGTPLMSPLLRAVITEEPEDIDLINLDSPGASGGNTPKEDQGEGRSPARKPTSLSLSTAPSSANYADIDPEELRTLHANLESRLQPFWASALPGRKVRLTVTLPAPPPPQHSPSPSTVLANLVPSTGDTVLLTTEVTTNAQGFFDERLLVPWDKLLRAGGSALSRLSSVSVRAEMVPLPTDTADQPLPAHPTQLSPPLEFPLPPPPSLRVISDIDDTVKHTGVLLGAKQVFHNVFVRHLDELVLDGVGEWYREMQAWGVGFHYVSNSPYELLPVIREFFDLAGLPHGSIKLKYYSPSAVFTGLWDSAAERKRAGVVEVLDAFPSSKFILIGDTGEQDMELYVQLAQERPTQVVGIFLRDVTPPS</sequence>
<organism evidence="3 4">
    <name type="scientific">Calocera viscosa (strain TUFC12733)</name>
    <dbReference type="NCBI Taxonomy" id="1330018"/>
    <lineage>
        <taxon>Eukaryota</taxon>
        <taxon>Fungi</taxon>
        <taxon>Dikarya</taxon>
        <taxon>Basidiomycota</taxon>
        <taxon>Agaricomycotina</taxon>
        <taxon>Dacrymycetes</taxon>
        <taxon>Dacrymycetales</taxon>
        <taxon>Dacrymycetaceae</taxon>
        <taxon>Calocera</taxon>
    </lineage>
</organism>
<dbReference type="Pfam" id="PF09949">
    <property type="entry name" value="APP1_cat"/>
    <property type="match status" value="1"/>
</dbReference>
<keyword evidence="4" id="KW-1185">Reference proteome</keyword>
<evidence type="ECO:0000313" key="4">
    <source>
        <dbReference type="Proteomes" id="UP000076738"/>
    </source>
</evidence>
<evidence type="ECO:0000259" key="2">
    <source>
        <dbReference type="Pfam" id="PF09949"/>
    </source>
</evidence>
<reference evidence="3 4" key="1">
    <citation type="journal article" date="2016" name="Mol. Biol. Evol.">
        <title>Comparative Genomics of Early-Diverging Mushroom-Forming Fungi Provides Insights into the Origins of Lignocellulose Decay Capabilities.</title>
        <authorList>
            <person name="Nagy L.G."/>
            <person name="Riley R."/>
            <person name="Tritt A."/>
            <person name="Adam C."/>
            <person name="Daum C."/>
            <person name="Floudas D."/>
            <person name="Sun H."/>
            <person name="Yadav J.S."/>
            <person name="Pangilinan J."/>
            <person name="Larsson K.H."/>
            <person name="Matsuura K."/>
            <person name="Barry K."/>
            <person name="Labutti K."/>
            <person name="Kuo R."/>
            <person name="Ohm R.A."/>
            <person name="Bhattacharya S.S."/>
            <person name="Shirouzu T."/>
            <person name="Yoshinaga Y."/>
            <person name="Martin F.M."/>
            <person name="Grigoriev I.V."/>
            <person name="Hibbett D.S."/>
        </authorList>
    </citation>
    <scope>NUCLEOTIDE SEQUENCE [LARGE SCALE GENOMIC DNA]</scope>
    <source>
        <strain evidence="3 4">TUFC12733</strain>
    </source>
</reference>
<feature type="domain" description="Phosphatidate phosphatase APP1 catalytic" evidence="2">
    <location>
        <begin position="307"/>
        <end position="457"/>
    </location>
</feature>
<dbReference type="GO" id="GO:0030479">
    <property type="term" value="C:actin cortical patch"/>
    <property type="evidence" value="ECO:0007669"/>
    <property type="project" value="TreeGrafter"/>
</dbReference>
<evidence type="ECO:0000256" key="1">
    <source>
        <dbReference type="SAM" id="MobiDB-lite"/>
    </source>
</evidence>
<dbReference type="AlphaFoldDB" id="A0A167SG88"/>
<dbReference type="GO" id="GO:0008195">
    <property type="term" value="F:phosphatidate phosphatase activity"/>
    <property type="evidence" value="ECO:0007669"/>
    <property type="project" value="InterPro"/>
</dbReference>
<dbReference type="InterPro" id="IPR036412">
    <property type="entry name" value="HAD-like_sf"/>
</dbReference>
<proteinExistence type="predicted"/>
<dbReference type="EMBL" id="KV417266">
    <property type="protein sequence ID" value="KZP01891.1"/>
    <property type="molecule type" value="Genomic_DNA"/>
</dbReference>
<dbReference type="SUPFAM" id="SSF56784">
    <property type="entry name" value="HAD-like"/>
    <property type="match status" value="1"/>
</dbReference>
<dbReference type="STRING" id="1330018.A0A167SG88"/>
<feature type="compositionally biased region" description="Low complexity" evidence="1">
    <location>
        <begin position="149"/>
        <end position="161"/>
    </location>
</feature>
<dbReference type="Proteomes" id="UP000076738">
    <property type="component" value="Unassembled WGS sequence"/>
</dbReference>
<evidence type="ECO:0000313" key="3">
    <source>
        <dbReference type="EMBL" id="KZP01891.1"/>
    </source>
</evidence>
<feature type="non-terminal residue" evidence="3">
    <location>
        <position position="1"/>
    </location>
</feature>
<dbReference type="InterPro" id="IPR052935">
    <property type="entry name" value="Mg2+_PAP"/>
</dbReference>
<feature type="region of interest" description="Disordered" evidence="1">
    <location>
        <begin position="70"/>
        <end position="104"/>
    </location>
</feature>
<feature type="non-terminal residue" evidence="3">
    <location>
        <position position="462"/>
    </location>
</feature>
<feature type="region of interest" description="Disordered" evidence="1">
    <location>
        <begin position="121"/>
        <end position="164"/>
    </location>
</feature>
<gene>
    <name evidence="3" type="ORF">CALVIDRAFT_458819</name>
</gene>
<dbReference type="InterPro" id="IPR019236">
    <property type="entry name" value="APP1_cat"/>
</dbReference>
<dbReference type="OrthoDB" id="2117591at2759"/>
<name>A0A167SG88_CALVF</name>
<dbReference type="PANTHER" id="PTHR28208:SF3">
    <property type="entry name" value="PHOSPHATIDATE PHOSPHATASE APP1"/>
    <property type="match status" value="1"/>
</dbReference>